<reference evidence="4" key="1">
    <citation type="submission" date="2019-04" db="EMBL/GenBank/DDBJ databases">
        <title>Draft genome sequence of Pseudonocardiaceae bacterium SL3-2-4.</title>
        <authorList>
            <person name="Ningsih F."/>
            <person name="Yokota A."/>
            <person name="Sakai Y."/>
            <person name="Nanatani K."/>
            <person name="Yabe S."/>
            <person name="Oetari A."/>
            <person name="Sjamsuridzal W."/>
        </authorList>
    </citation>
    <scope>NUCLEOTIDE SEQUENCE [LARGE SCALE GENOMIC DNA]</scope>
    <source>
        <strain evidence="4">SL3-2-4</strain>
    </source>
</reference>
<comment type="caution">
    <text evidence="3">The sequence shown here is derived from an EMBL/GenBank/DDBJ whole genome shotgun (WGS) entry which is preliminary data.</text>
</comment>
<evidence type="ECO:0000313" key="4">
    <source>
        <dbReference type="Proteomes" id="UP000298860"/>
    </source>
</evidence>
<dbReference type="InterPro" id="IPR036396">
    <property type="entry name" value="Cyt_P450_sf"/>
</dbReference>
<dbReference type="PRINTS" id="PR00359">
    <property type="entry name" value="BP450"/>
</dbReference>
<evidence type="ECO:0000313" key="3">
    <source>
        <dbReference type="EMBL" id="GDY32721.1"/>
    </source>
</evidence>
<organism evidence="3 4">
    <name type="scientific">Gandjariella thermophila</name>
    <dbReference type="NCBI Taxonomy" id="1931992"/>
    <lineage>
        <taxon>Bacteria</taxon>
        <taxon>Bacillati</taxon>
        <taxon>Actinomycetota</taxon>
        <taxon>Actinomycetes</taxon>
        <taxon>Pseudonocardiales</taxon>
        <taxon>Pseudonocardiaceae</taxon>
        <taxon>Gandjariella</taxon>
    </lineage>
</organism>
<gene>
    <name evidence="3" type="ORF">GTS_43540</name>
</gene>
<dbReference type="PANTHER" id="PTHR46696:SF1">
    <property type="entry name" value="CYTOCHROME P450 YJIB-RELATED"/>
    <property type="match status" value="1"/>
</dbReference>
<dbReference type="InterPro" id="IPR002397">
    <property type="entry name" value="Cyt_P450_B"/>
</dbReference>
<evidence type="ECO:0000256" key="2">
    <source>
        <dbReference type="SAM" id="MobiDB-lite"/>
    </source>
</evidence>
<dbReference type="AlphaFoldDB" id="A0A4D4J7V6"/>
<proteinExistence type="inferred from homology"/>
<sequence length="394" mass="43234">MPLYGPRFSQRPGDLYRELRQRYGPVAPVVLEGGVPAWLVLGYREVYHVASNPQQFARDSRRWNAWSEIPDDWPLMPYVGYRPTVLFTEGEEHRRRAGAISDALAAVDQFELTAICERTCDELIDGFAGRGAADLITEYAHRIPVRVVVRLFGMPDADLPALIHDIAVSLDEGEEAVAAHQRTVARMRQLVAGKRQQPGPDVPSRMLAHAAGLSDEEVALDLLMVLASAQQPVANWIGNTLRLMLTDDRFAITLAGGRRSVSEALNEVLWEDTPTQNFIGRWAVRDTRLGGRHIRAGDLLVLGLAAANADPSVRPDSSPGTSGNHAHMSFGHGEHSCPHPAPELAEVIARSAIGVLLDRLPDAALAVGADELRWRPSVWMRGLFSLPVRFTPAG</sequence>
<dbReference type="GO" id="GO:0004497">
    <property type="term" value="F:monooxygenase activity"/>
    <property type="evidence" value="ECO:0007669"/>
    <property type="project" value="InterPro"/>
</dbReference>
<protein>
    <submittedName>
        <fullName evidence="3">Cytochrome P450</fullName>
    </submittedName>
</protein>
<name>A0A4D4J7V6_9PSEU</name>
<accession>A0A4D4J7V6</accession>
<comment type="similarity">
    <text evidence="1">Belongs to the cytochrome P450 family.</text>
</comment>
<dbReference type="PANTHER" id="PTHR46696">
    <property type="entry name" value="P450, PUTATIVE (EUROFUNG)-RELATED"/>
    <property type="match status" value="1"/>
</dbReference>
<evidence type="ECO:0000256" key="1">
    <source>
        <dbReference type="ARBA" id="ARBA00010617"/>
    </source>
</evidence>
<dbReference type="GO" id="GO:0005506">
    <property type="term" value="F:iron ion binding"/>
    <property type="evidence" value="ECO:0007669"/>
    <property type="project" value="InterPro"/>
</dbReference>
<dbReference type="EMBL" id="BJFL01000028">
    <property type="protein sequence ID" value="GDY32721.1"/>
    <property type="molecule type" value="Genomic_DNA"/>
</dbReference>
<dbReference type="GO" id="GO:0020037">
    <property type="term" value="F:heme binding"/>
    <property type="evidence" value="ECO:0007669"/>
    <property type="project" value="InterPro"/>
</dbReference>
<dbReference type="SUPFAM" id="SSF48264">
    <property type="entry name" value="Cytochrome P450"/>
    <property type="match status" value="1"/>
</dbReference>
<feature type="region of interest" description="Disordered" evidence="2">
    <location>
        <begin position="312"/>
        <end position="338"/>
    </location>
</feature>
<dbReference type="CDD" id="cd20623">
    <property type="entry name" value="CYP_unk"/>
    <property type="match status" value="1"/>
</dbReference>
<dbReference type="GO" id="GO:0016705">
    <property type="term" value="F:oxidoreductase activity, acting on paired donors, with incorporation or reduction of molecular oxygen"/>
    <property type="evidence" value="ECO:0007669"/>
    <property type="project" value="InterPro"/>
</dbReference>
<dbReference type="Gene3D" id="1.10.630.10">
    <property type="entry name" value="Cytochrome P450"/>
    <property type="match status" value="1"/>
</dbReference>
<dbReference type="Proteomes" id="UP000298860">
    <property type="component" value="Unassembled WGS sequence"/>
</dbReference>
<keyword evidence="4" id="KW-1185">Reference proteome</keyword>